<protein>
    <submittedName>
        <fullName evidence="1">Uncharacterized protein</fullName>
    </submittedName>
</protein>
<dbReference type="EMBL" id="LXQA010472423">
    <property type="protein sequence ID" value="MCI53987.1"/>
    <property type="molecule type" value="Genomic_DNA"/>
</dbReference>
<comment type="caution">
    <text evidence="1">The sequence shown here is derived from an EMBL/GenBank/DDBJ whole genome shotgun (WGS) entry which is preliminary data.</text>
</comment>
<organism evidence="1 2">
    <name type="scientific">Trifolium medium</name>
    <dbReference type="NCBI Taxonomy" id="97028"/>
    <lineage>
        <taxon>Eukaryota</taxon>
        <taxon>Viridiplantae</taxon>
        <taxon>Streptophyta</taxon>
        <taxon>Embryophyta</taxon>
        <taxon>Tracheophyta</taxon>
        <taxon>Spermatophyta</taxon>
        <taxon>Magnoliopsida</taxon>
        <taxon>eudicotyledons</taxon>
        <taxon>Gunneridae</taxon>
        <taxon>Pentapetalae</taxon>
        <taxon>rosids</taxon>
        <taxon>fabids</taxon>
        <taxon>Fabales</taxon>
        <taxon>Fabaceae</taxon>
        <taxon>Papilionoideae</taxon>
        <taxon>50 kb inversion clade</taxon>
        <taxon>NPAAA clade</taxon>
        <taxon>Hologalegina</taxon>
        <taxon>IRL clade</taxon>
        <taxon>Trifolieae</taxon>
        <taxon>Trifolium</taxon>
    </lineage>
</organism>
<accession>A0A392T0S4</accession>
<proteinExistence type="predicted"/>
<sequence length="38" mass="4076">MLSDEERVGLAKIQTFVNGFQPAQLVTKKGVAVLDSQG</sequence>
<feature type="non-terminal residue" evidence="1">
    <location>
        <position position="38"/>
    </location>
</feature>
<evidence type="ECO:0000313" key="2">
    <source>
        <dbReference type="Proteomes" id="UP000265520"/>
    </source>
</evidence>
<reference evidence="1 2" key="1">
    <citation type="journal article" date="2018" name="Front. Plant Sci.">
        <title>Red Clover (Trifolium pratense) and Zigzag Clover (T. medium) - A Picture of Genomic Similarities and Differences.</title>
        <authorList>
            <person name="Dluhosova J."/>
            <person name="Istvanek J."/>
            <person name="Nedelnik J."/>
            <person name="Repkova J."/>
        </authorList>
    </citation>
    <scope>NUCLEOTIDE SEQUENCE [LARGE SCALE GENOMIC DNA]</scope>
    <source>
        <strain evidence="2">cv. 10/8</strain>
        <tissue evidence="1">Leaf</tissue>
    </source>
</reference>
<keyword evidence="2" id="KW-1185">Reference proteome</keyword>
<dbReference type="AlphaFoldDB" id="A0A392T0S4"/>
<dbReference type="Proteomes" id="UP000265520">
    <property type="component" value="Unassembled WGS sequence"/>
</dbReference>
<name>A0A392T0S4_9FABA</name>
<evidence type="ECO:0000313" key="1">
    <source>
        <dbReference type="EMBL" id="MCI53987.1"/>
    </source>
</evidence>